<dbReference type="AlphaFoldDB" id="A0A410K174"/>
<dbReference type="Gene3D" id="3.90.1640.30">
    <property type="match status" value="1"/>
</dbReference>
<dbReference type="GO" id="GO:0008409">
    <property type="term" value="F:5'-3' exonuclease activity"/>
    <property type="evidence" value="ECO:0007669"/>
    <property type="project" value="InterPro"/>
</dbReference>
<dbReference type="PANTHER" id="PTHR30255:SF2">
    <property type="entry name" value="SINGLE-STRANDED-DNA-SPECIFIC EXONUCLEASE RECJ"/>
    <property type="match status" value="1"/>
</dbReference>
<evidence type="ECO:0000256" key="4">
    <source>
        <dbReference type="ARBA" id="ARBA00022801"/>
    </source>
</evidence>
<keyword evidence="3" id="KW-0540">Nuclease</keyword>
<feature type="domain" description="DDH" evidence="6">
    <location>
        <begin position="92"/>
        <end position="249"/>
    </location>
</feature>
<feature type="domain" description="DHHA1" evidence="7">
    <location>
        <begin position="370"/>
        <end position="462"/>
    </location>
</feature>
<dbReference type="NCBIfam" id="TIGR00644">
    <property type="entry name" value="recJ"/>
    <property type="match status" value="1"/>
</dbReference>
<dbReference type="Gene3D" id="3.10.310.30">
    <property type="match status" value="1"/>
</dbReference>
<evidence type="ECO:0000256" key="2">
    <source>
        <dbReference type="ARBA" id="ARBA00019841"/>
    </source>
</evidence>
<evidence type="ECO:0000259" key="8">
    <source>
        <dbReference type="Pfam" id="PF17768"/>
    </source>
</evidence>
<evidence type="ECO:0000259" key="7">
    <source>
        <dbReference type="Pfam" id="PF02272"/>
    </source>
</evidence>
<evidence type="ECO:0000256" key="3">
    <source>
        <dbReference type="ARBA" id="ARBA00022722"/>
    </source>
</evidence>
<dbReference type="OrthoDB" id="9809852at2"/>
<dbReference type="InterPro" id="IPR051673">
    <property type="entry name" value="SSDNA_exonuclease_RecJ"/>
</dbReference>
<dbReference type="InterPro" id="IPR003156">
    <property type="entry name" value="DHHA1_dom"/>
</dbReference>
<keyword evidence="4" id="KW-0378">Hydrolase</keyword>
<dbReference type="Pfam" id="PF02272">
    <property type="entry name" value="DHHA1"/>
    <property type="match status" value="1"/>
</dbReference>
<dbReference type="GO" id="GO:0006310">
    <property type="term" value="P:DNA recombination"/>
    <property type="evidence" value="ECO:0007669"/>
    <property type="project" value="InterPro"/>
</dbReference>
<feature type="domain" description="RecJ OB" evidence="8">
    <location>
        <begin position="477"/>
        <end position="584"/>
    </location>
</feature>
<gene>
    <name evidence="9" type="primary">recJ</name>
    <name evidence="9" type="ORF">EP073_12615</name>
</gene>
<dbReference type="KEGG" id="gtl:EP073_12615"/>
<dbReference type="InterPro" id="IPR041122">
    <property type="entry name" value="RecJ_OB"/>
</dbReference>
<dbReference type="InterPro" id="IPR004610">
    <property type="entry name" value="RecJ"/>
</dbReference>
<dbReference type="Pfam" id="PF17768">
    <property type="entry name" value="RecJ_OB"/>
    <property type="match status" value="1"/>
</dbReference>
<reference evidence="9 10" key="1">
    <citation type="submission" date="2019-01" db="EMBL/GenBank/DDBJ databases">
        <title>Geovibrio thiophilus DSM 11263, complete genome.</title>
        <authorList>
            <person name="Spring S."/>
            <person name="Bunk B."/>
            <person name="Sproer C."/>
        </authorList>
    </citation>
    <scope>NUCLEOTIDE SEQUENCE [LARGE SCALE GENOMIC DNA]</scope>
    <source>
        <strain evidence="9 10">DSM 11263</strain>
    </source>
</reference>
<dbReference type="GO" id="GO:0003676">
    <property type="term" value="F:nucleic acid binding"/>
    <property type="evidence" value="ECO:0007669"/>
    <property type="project" value="InterPro"/>
</dbReference>
<name>A0A410K174_9BACT</name>
<evidence type="ECO:0000256" key="5">
    <source>
        <dbReference type="ARBA" id="ARBA00022839"/>
    </source>
</evidence>
<organism evidence="9 10">
    <name type="scientific">Geovibrio thiophilus</name>
    <dbReference type="NCBI Taxonomy" id="139438"/>
    <lineage>
        <taxon>Bacteria</taxon>
        <taxon>Pseudomonadati</taxon>
        <taxon>Deferribacterota</taxon>
        <taxon>Deferribacteres</taxon>
        <taxon>Deferribacterales</taxon>
        <taxon>Geovibrionaceae</taxon>
        <taxon>Geovibrio</taxon>
    </lineage>
</organism>
<comment type="similarity">
    <text evidence="1">Belongs to the RecJ family.</text>
</comment>
<evidence type="ECO:0000313" key="10">
    <source>
        <dbReference type="Proteomes" id="UP000287502"/>
    </source>
</evidence>
<dbReference type="SUPFAM" id="SSF64182">
    <property type="entry name" value="DHH phosphoesterases"/>
    <property type="match status" value="1"/>
</dbReference>
<dbReference type="InterPro" id="IPR001667">
    <property type="entry name" value="DDH_dom"/>
</dbReference>
<keyword evidence="5 9" id="KW-0269">Exonuclease</keyword>
<keyword evidence="10" id="KW-1185">Reference proteome</keyword>
<sequence length="592" mass="66527">MLLNPNSFETYMSSKFKWIYNRAEVAPYLEILRKIGVPECLSEVFVKKKLTDELIIECFLETPLRELYSPFNLKGMKTAVERIRIALKAGERICIYGDYDVDGVTSVSLMYLFLSEIGANADYYIPNRLEEGYGLNREAMDEIASRGTKLIITVDCGINAVGEVAYAASLGMDVIITDHHQPAEVMPEAALCIINPLQPGDSYEFKELAGVGVAFKLVMGLRYYLREQGCFGKGAPNIKKYLDLVTLGTVADVVPIVGENRIFVRHGLELLSQKSTRPGVSELKKITGLDGSRVGTSQVGFALAPRINAVGRMGSSDKGLRLLITDSRDEARYLARELDQENKYRQAIEKEIIIESYQMIEDEGLNERYKGLVLYSESWHQGVIGIVASRVVEKFHKPTIIITSENGVGKGSARSIPAFHLYEGLKKVESLLITFGGHKYAAGLKVQMDNISELREKFNEAVDTLLCENDYIPELVIDAFLEPDDVSKELLDWLDRMQPFGAGNKEPVFCMRNLRKSQPFTYVGKEKTHLKIYLEKDGRVFDCIGYNMKDFEDMLTSSASFDIVFTPVLNGWYGGKYIQLNLKDIRSADENI</sequence>
<evidence type="ECO:0000259" key="6">
    <source>
        <dbReference type="Pfam" id="PF01368"/>
    </source>
</evidence>
<dbReference type="Pfam" id="PF01368">
    <property type="entry name" value="DHH"/>
    <property type="match status" value="1"/>
</dbReference>
<dbReference type="EMBL" id="CP035108">
    <property type="protein sequence ID" value="QAR34216.1"/>
    <property type="molecule type" value="Genomic_DNA"/>
</dbReference>
<evidence type="ECO:0000256" key="1">
    <source>
        <dbReference type="ARBA" id="ARBA00005915"/>
    </source>
</evidence>
<evidence type="ECO:0000313" key="9">
    <source>
        <dbReference type="EMBL" id="QAR34216.1"/>
    </source>
</evidence>
<dbReference type="PANTHER" id="PTHR30255">
    <property type="entry name" value="SINGLE-STRANDED-DNA-SPECIFIC EXONUCLEASE RECJ"/>
    <property type="match status" value="1"/>
</dbReference>
<accession>A0A410K174</accession>
<dbReference type="Proteomes" id="UP000287502">
    <property type="component" value="Chromosome"/>
</dbReference>
<proteinExistence type="inferred from homology"/>
<dbReference type="GO" id="GO:0006281">
    <property type="term" value="P:DNA repair"/>
    <property type="evidence" value="ECO:0007669"/>
    <property type="project" value="InterPro"/>
</dbReference>
<dbReference type="InterPro" id="IPR038763">
    <property type="entry name" value="DHH_sf"/>
</dbReference>
<protein>
    <recommendedName>
        <fullName evidence="2">Single-stranded-DNA-specific exonuclease RecJ</fullName>
    </recommendedName>
</protein>